<name>A0ABU9HWJ2_9FLAO</name>
<gene>
    <name evidence="1" type="ORF">AAEO56_09745</name>
</gene>
<evidence type="ECO:0000313" key="1">
    <source>
        <dbReference type="EMBL" id="MEL1244543.1"/>
    </source>
</evidence>
<dbReference type="Proteomes" id="UP001464555">
    <property type="component" value="Unassembled WGS sequence"/>
</dbReference>
<evidence type="ECO:0008006" key="3">
    <source>
        <dbReference type="Google" id="ProtNLM"/>
    </source>
</evidence>
<reference evidence="1 2" key="1">
    <citation type="submission" date="2024-04" db="EMBL/GenBank/DDBJ databases">
        <title>Flavobacterium sp. DGU11 16S ribosomal RNA gene Genome sequencing and assembly.</title>
        <authorList>
            <person name="Park S."/>
        </authorList>
    </citation>
    <scope>NUCLEOTIDE SEQUENCE [LARGE SCALE GENOMIC DNA]</scope>
    <source>
        <strain evidence="1 2">DGU11</strain>
    </source>
</reference>
<sequence>MKLVILFVFTFILVSCKNVQVIKTVPVSEKQDSITYKYSDAELGNFLDSIGRLDTEILKRDITSSSDSVFRNHENIGRTLSTTEFEALKKEDAGHISNYDLLRRLFPKDAEYLNEDMMSGVIFYHFSKNKFGNFAVELPGGIGSYVYFFSGNKLLARHSIYHKYGLEMDSFVNENGKTVIYYKVNYLSGTDVFQDNYNFYMYADEGLIPVLNELENSNLGFEWGTRSYWLESTIAGTTPLVIKMVYEQKVPYPEDDDAEYTVVKDSAIVTYNWDNIAKQYTPDFSDTNLNSNIILTYYLNGNELLFINTHHKKLKEVLQGNDVDARKAVLDYLNTIMQAYSKNGGKN</sequence>
<evidence type="ECO:0000313" key="2">
    <source>
        <dbReference type="Proteomes" id="UP001464555"/>
    </source>
</evidence>
<dbReference type="PROSITE" id="PS51257">
    <property type="entry name" value="PROKAR_LIPOPROTEIN"/>
    <property type="match status" value="1"/>
</dbReference>
<accession>A0ABU9HWJ2</accession>
<comment type="caution">
    <text evidence="1">The sequence shown here is derived from an EMBL/GenBank/DDBJ whole genome shotgun (WGS) entry which is preliminary data.</text>
</comment>
<keyword evidence="2" id="KW-1185">Reference proteome</keyword>
<proteinExistence type="predicted"/>
<organism evidence="1 2">
    <name type="scientific">Flavobacterium arundinis</name>
    <dbReference type="NCBI Taxonomy" id="3139143"/>
    <lineage>
        <taxon>Bacteria</taxon>
        <taxon>Pseudomonadati</taxon>
        <taxon>Bacteroidota</taxon>
        <taxon>Flavobacteriia</taxon>
        <taxon>Flavobacteriales</taxon>
        <taxon>Flavobacteriaceae</taxon>
        <taxon>Flavobacterium</taxon>
    </lineage>
</organism>
<dbReference type="RefSeq" id="WP_341696859.1">
    <property type="nucleotide sequence ID" value="NZ_JBBYHR010000004.1"/>
</dbReference>
<protein>
    <recommendedName>
        <fullName evidence="3">Lipoprotein</fullName>
    </recommendedName>
</protein>
<dbReference type="EMBL" id="JBBYHR010000004">
    <property type="protein sequence ID" value="MEL1244543.1"/>
    <property type="molecule type" value="Genomic_DNA"/>
</dbReference>